<name>A0A916EAG9_9GLOM</name>
<accession>A0A916EAG9</accession>
<proteinExistence type="predicted"/>
<feature type="domain" description="HMG box" evidence="3">
    <location>
        <begin position="69"/>
        <end position="138"/>
    </location>
</feature>
<feature type="DNA-binding region" description="HMG box" evidence="1">
    <location>
        <begin position="69"/>
        <end position="138"/>
    </location>
</feature>
<dbReference type="VEuPathDB" id="FungiDB:RhiirFUN_007518"/>
<dbReference type="EMBL" id="CAGKOT010000023">
    <property type="protein sequence ID" value="CAB5367180.1"/>
    <property type="molecule type" value="Genomic_DNA"/>
</dbReference>
<dbReference type="PANTHER" id="PTHR10270:SF161">
    <property type="entry name" value="SEX-DETERMINING REGION Y PROTEIN"/>
    <property type="match status" value="1"/>
</dbReference>
<dbReference type="GO" id="GO:0001228">
    <property type="term" value="F:DNA-binding transcription activator activity, RNA polymerase II-specific"/>
    <property type="evidence" value="ECO:0007669"/>
    <property type="project" value="TreeGrafter"/>
</dbReference>
<dbReference type="CDD" id="cd01389">
    <property type="entry name" value="HMG-box_ROX1-like"/>
    <property type="match status" value="1"/>
</dbReference>
<dbReference type="PANTHER" id="PTHR10270">
    <property type="entry name" value="SOX TRANSCRIPTION FACTOR"/>
    <property type="match status" value="1"/>
</dbReference>
<comment type="caution">
    <text evidence="4">The sequence shown here is derived from an EMBL/GenBank/DDBJ whole genome shotgun (WGS) entry which is preliminary data.</text>
</comment>
<keyword evidence="1" id="KW-0238">DNA-binding</keyword>
<reference evidence="4" key="1">
    <citation type="submission" date="2020-05" db="EMBL/GenBank/DDBJ databases">
        <authorList>
            <person name="Rincon C."/>
            <person name="Sanders R I."/>
            <person name="Robbins C."/>
            <person name="Chaturvedi A."/>
        </authorList>
    </citation>
    <scope>NUCLEOTIDE SEQUENCE</scope>
    <source>
        <strain evidence="4">CHB12</strain>
    </source>
</reference>
<dbReference type="GO" id="GO:0005634">
    <property type="term" value="C:nucleus"/>
    <property type="evidence" value="ECO:0007669"/>
    <property type="project" value="UniProtKB-UniRule"/>
</dbReference>
<gene>
    <name evidence="4" type="ORF">CHRIB12_LOCUS11203</name>
</gene>
<dbReference type="InterPro" id="IPR050140">
    <property type="entry name" value="SRY-related_HMG-box_TF-like"/>
</dbReference>
<dbReference type="GO" id="GO:0030154">
    <property type="term" value="P:cell differentiation"/>
    <property type="evidence" value="ECO:0007669"/>
    <property type="project" value="TreeGrafter"/>
</dbReference>
<dbReference type="AlphaFoldDB" id="A0A916EAG9"/>
<organism evidence="4 5">
    <name type="scientific">Rhizophagus irregularis</name>
    <dbReference type="NCBI Taxonomy" id="588596"/>
    <lineage>
        <taxon>Eukaryota</taxon>
        <taxon>Fungi</taxon>
        <taxon>Fungi incertae sedis</taxon>
        <taxon>Mucoromycota</taxon>
        <taxon>Glomeromycotina</taxon>
        <taxon>Glomeromycetes</taxon>
        <taxon>Glomerales</taxon>
        <taxon>Glomeraceae</taxon>
        <taxon>Rhizophagus</taxon>
    </lineage>
</organism>
<dbReference type="SMART" id="SM00398">
    <property type="entry name" value="HMG"/>
    <property type="match status" value="1"/>
</dbReference>
<evidence type="ECO:0000313" key="4">
    <source>
        <dbReference type="EMBL" id="CAB5367180.1"/>
    </source>
</evidence>
<evidence type="ECO:0000256" key="2">
    <source>
        <dbReference type="SAM" id="MobiDB-lite"/>
    </source>
</evidence>
<protein>
    <recommendedName>
        <fullName evidence="3">HMG box domain-containing protein</fullName>
    </recommendedName>
</protein>
<keyword evidence="1" id="KW-0539">Nucleus</keyword>
<dbReference type="Proteomes" id="UP000684084">
    <property type="component" value="Unassembled WGS sequence"/>
</dbReference>
<feature type="region of interest" description="Disordered" evidence="2">
    <location>
        <begin position="140"/>
        <end position="164"/>
    </location>
</feature>
<dbReference type="InterPro" id="IPR009071">
    <property type="entry name" value="HMG_box_dom"/>
</dbReference>
<dbReference type="OrthoDB" id="6247875at2759"/>
<evidence type="ECO:0000259" key="3">
    <source>
        <dbReference type="PROSITE" id="PS50118"/>
    </source>
</evidence>
<dbReference type="Pfam" id="PF00505">
    <property type="entry name" value="HMG_box"/>
    <property type="match status" value="1"/>
</dbReference>
<evidence type="ECO:0000313" key="5">
    <source>
        <dbReference type="Proteomes" id="UP000684084"/>
    </source>
</evidence>
<dbReference type="GO" id="GO:0000978">
    <property type="term" value="F:RNA polymerase II cis-regulatory region sequence-specific DNA binding"/>
    <property type="evidence" value="ECO:0007669"/>
    <property type="project" value="TreeGrafter"/>
</dbReference>
<evidence type="ECO:0000256" key="1">
    <source>
        <dbReference type="PROSITE-ProRule" id="PRU00267"/>
    </source>
</evidence>
<dbReference type="PROSITE" id="PS50118">
    <property type="entry name" value="HMG_BOX_2"/>
    <property type="match status" value="1"/>
</dbReference>
<sequence length="220" mass="25828">MTIQGQFPEIYYGLRRSIIDGILSVENMTTEEFIKLRKQILTLDVEYLINNSNKTRNARRNAKKGIKRAPRPQNSFMIYRRNKYAELLFKGEERKRLPEFSKDIADSWRKESDDVKKFFKIMARVAEKLHSIKYPDYKYQPGPIKKTKQKNNSSSEETVGGDVNIDHHIDQPANLVVDNVDDLSSLIDQSYNYYGNLQESDLECYFDQFLNRDDCGSQNY</sequence>